<dbReference type="HOGENOM" id="CLU_3028042_0_0_10"/>
<name>E4T868_PALPW</name>
<dbReference type="EMBL" id="CP002345">
    <property type="protein sequence ID" value="ADQ80912.1"/>
    <property type="molecule type" value="Genomic_DNA"/>
</dbReference>
<proteinExistence type="predicted"/>
<gene>
    <name evidence="1" type="ordered locus">Palpr_2783</name>
</gene>
<evidence type="ECO:0000313" key="1">
    <source>
        <dbReference type="EMBL" id="ADQ80912.1"/>
    </source>
</evidence>
<organism evidence="1 2">
    <name type="scientific">Paludibacter propionicigenes (strain DSM 17365 / JCM 13257 / WB4)</name>
    <dbReference type="NCBI Taxonomy" id="694427"/>
    <lineage>
        <taxon>Bacteria</taxon>
        <taxon>Pseudomonadati</taxon>
        <taxon>Bacteroidota</taxon>
        <taxon>Bacteroidia</taxon>
        <taxon>Bacteroidales</taxon>
        <taxon>Paludibacteraceae</taxon>
        <taxon>Paludibacter</taxon>
    </lineage>
</organism>
<accession>E4T868</accession>
<protein>
    <submittedName>
        <fullName evidence="1">Uncharacterized protein</fullName>
    </submittedName>
</protein>
<reference key="1">
    <citation type="submission" date="2010-11" db="EMBL/GenBank/DDBJ databases">
        <title>The complete genome of Paludibacter propionicigenes DSM 17365.</title>
        <authorList>
            <consortium name="US DOE Joint Genome Institute (JGI-PGF)"/>
            <person name="Lucas S."/>
            <person name="Copeland A."/>
            <person name="Lapidus A."/>
            <person name="Bruce D."/>
            <person name="Goodwin L."/>
            <person name="Pitluck S."/>
            <person name="Kyrpides N."/>
            <person name="Mavromatis K."/>
            <person name="Ivanova N."/>
            <person name="Munk A.C."/>
            <person name="Brettin T."/>
            <person name="Detter J.C."/>
            <person name="Han C."/>
            <person name="Tapia R."/>
            <person name="Land M."/>
            <person name="Hauser L."/>
            <person name="Markowitz V."/>
            <person name="Cheng J.-F."/>
            <person name="Hugenholtz P."/>
            <person name="Woyke T."/>
            <person name="Wu D."/>
            <person name="Gronow S."/>
            <person name="Wellnitz S."/>
            <person name="Brambilla E."/>
            <person name="Klenk H.-P."/>
            <person name="Eisen J.A."/>
        </authorList>
    </citation>
    <scope>NUCLEOTIDE SEQUENCE</scope>
    <source>
        <strain>WB4</strain>
    </source>
</reference>
<dbReference type="AlphaFoldDB" id="E4T868"/>
<dbReference type="Proteomes" id="UP000008718">
    <property type="component" value="Chromosome"/>
</dbReference>
<dbReference type="KEGG" id="ppn:Palpr_2783"/>
<keyword evidence="2" id="KW-1185">Reference proteome</keyword>
<dbReference type="STRING" id="694427.Palpr_2783"/>
<sequence length="55" mass="6695">MFLPIDNYLTSVFFTLVCKRMLLFKRNKYTHLDISDLQLDVFPYLILNEFYILSK</sequence>
<reference evidence="1 2" key="2">
    <citation type="journal article" date="2011" name="Stand. Genomic Sci.">
        <title>Complete genome sequence of Paludibacter propionicigenes type strain (WB4).</title>
        <authorList>
            <person name="Gronow S."/>
            <person name="Munk C."/>
            <person name="Lapidus A."/>
            <person name="Nolan M."/>
            <person name="Lucas S."/>
            <person name="Hammon N."/>
            <person name="Deshpande S."/>
            <person name="Cheng J.F."/>
            <person name="Tapia R."/>
            <person name="Han C."/>
            <person name="Goodwin L."/>
            <person name="Pitluck S."/>
            <person name="Liolios K."/>
            <person name="Ivanova N."/>
            <person name="Mavromatis K."/>
            <person name="Mikhailova N."/>
            <person name="Pati A."/>
            <person name="Chen A."/>
            <person name="Palaniappan K."/>
            <person name="Land M."/>
            <person name="Hauser L."/>
            <person name="Chang Y.J."/>
            <person name="Jeffries C.D."/>
            <person name="Brambilla E."/>
            <person name="Rohde M."/>
            <person name="Goker M."/>
            <person name="Detter J.C."/>
            <person name="Woyke T."/>
            <person name="Bristow J."/>
            <person name="Eisen J.A."/>
            <person name="Markowitz V."/>
            <person name="Hugenholtz P."/>
            <person name="Kyrpides N.C."/>
            <person name="Klenk H.P."/>
        </authorList>
    </citation>
    <scope>NUCLEOTIDE SEQUENCE [LARGE SCALE GENOMIC DNA]</scope>
    <source>
        <strain evidence="2">DSM 17365 / JCM 13257 / WB4</strain>
    </source>
</reference>
<evidence type="ECO:0000313" key="2">
    <source>
        <dbReference type="Proteomes" id="UP000008718"/>
    </source>
</evidence>